<evidence type="ECO:0000256" key="11">
    <source>
        <dbReference type="ARBA" id="ARBA00023136"/>
    </source>
</evidence>
<keyword evidence="11" id="KW-0472">Membrane</keyword>
<dbReference type="RefSeq" id="XP_054854158.1">
    <property type="nucleotide sequence ID" value="XM_054998183.1"/>
</dbReference>
<evidence type="ECO:0000256" key="10">
    <source>
        <dbReference type="ARBA" id="ARBA00023034"/>
    </source>
</evidence>
<comment type="pathway">
    <text evidence="2">Protein modification; protein glycosylation.</text>
</comment>
<evidence type="ECO:0000313" key="22">
    <source>
        <dbReference type="RefSeq" id="XP_054854159.1"/>
    </source>
</evidence>
<evidence type="ECO:0000256" key="15">
    <source>
        <dbReference type="ARBA" id="ARBA00042230"/>
    </source>
</evidence>
<feature type="binding site" evidence="19">
    <location>
        <position position="220"/>
    </location>
    <ligand>
        <name>Mn(2+)</name>
        <dbReference type="ChEBI" id="CHEBI:29035"/>
    </ligand>
</feature>
<evidence type="ECO:0000256" key="19">
    <source>
        <dbReference type="PIRSR" id="PIRSR605076-3"/>
    </source>
</evidence>
<keyword evidence="9" id="KW-1133">Transmembrane helix</keyword>
<dbReference type="EC" id="2.4.1.87" evidence="13"/>
<sequence>MMHSRGKTVLLWIFCLALFSVIVVVYLDCRDGTLVWMYNNKSLKIIQLKNETEHWLTMPDWFKPRNGYISQEPKGISLPKWFNPSAREDVHTLTTWSAPIIWEGTFERSVLEDYYKEQKVTVGLTVFAIGKYLDKYLKTFLTSANTFFMPGHNVIFYIVVDNLSRVPLIELGPLRTLKFFQVEKESRWQDISMMRMKTIGNLIESHIRHEVDFLFCMDVDQVFESTYGVETLDESVAQLQAWFYKANRESFTYERNPESAAYIPYAEGDFYYHAAVFGGTPQRVYNLTRECYEGIRHDKEHNLEAIWHDESHLNKYYLQNKPSKVLSPEYCWDYKIGWSFDIKNIKLSWMPKAYEEVRNN</sequence>
<dbReference type="KEGG" id="emc:129342423"/>
<dbReference type="RefSeq" id="XP_054854159.1">
    <property type="nucleotide sequence ID" value="XM_054998184.1"/>
</dbReference>
<feature type="binding site" evidence="18">
    <location>
        <begin position="218"/>
        <end position="220"/>
    </location>
    <ligand>
        <name>UDP-N-acetyl-alpha-D-galactosamine</name>
        <dbReference type="ChEBI" id="CHEBI:67138"/>
    </ligand>
</feature>
<evidence type="ECO:0000256" key="5">
    <source>
        <dbReference type="ARBA" id="ARBA00022679"/>
    </source>
</evidence>
<evidence type="ECO:0000256" key="6">
    <source>
        <dbReference type="ARBA" id="ARBA00022692"/>
    </source>
</evidence>
<feature type="binding site" evidence="18">
    <location>
        <position position="333"/>
    </location>
    <ligand>
        <name>an alpha-L-fucosyl-(1-&gt;2)-beta-D-galactosyl derivative</name>
        <dbReference type="ChEBI" id="CHEBI:140327"/>
    </ligand>
</feature>
<dbReference type="CDD" id="cd02515">
    <property type="entry name" value="Glyco_transf_6"/>
    <property type="match status" value="1"/>
</dbReference>
<feature type="binding site" evidence="18">
    <location>
        <position position="310"/>
    </location>
    <ligand>
        <name>an alpha-L-fucosyl-(1-&gt;2)-beta-D-galactosyl derivative</name>
        <dbReference type="ChEBI" id="CHEBI:140327"/>
    </ligand>
</feature>
<dbReference type="PANTHER" id="PTHR10462:SF26">
    <property type="entry name" value="N-ACETYLLACTOSAMINIDE ALPHA-1,3-GALACTOSYLTRANSFERASE"/>
    <property type="match status" value="1"/>
</dbReference>
<accession>A0AA97KEV0</accession>
<comment type="similarity">
    <text evidence="3">Belongs to the glycosyltransferase 6 family.</text>
</comment>
<evidence type="ECO:0000256" key="8">
    <source>
        <dbReference type="ARBA" id="ARBA00022968"/>
    </source>
</evidence>
<feature type="binding site" evidence="18">
    <location>
        <begin position="127"/>
        <end position="129"/>
    </location>
    <ligand>
        <name>UDP-N-acetyl-alpha-D-galactosamine</name>
        <dbReference type="ChEBI" id="CHEBI:67138"/>
    </ligand>
</feature>
<dbReference type="GeneID" id="129342423"/>
<dbReference type="Gene3D" id="3.90.550.10">
    <property type="entry name" value="Spore Coat Polysaccharide Biosynthesis Protein SpsA, Chain A"/>
    <property type="match status" value="1"/>
</dbReference>
<dbReference type="AlphaFoldDB" id="A0AA97KEV0"/>
<keyword evidence="12 19" id="KW-0464">Manganese</keyword>
<evidence type="ECO:0000256" key="18">
    <source>
        <dbReference type="PIRSR" id="PIRSR605076-2"/>
    </source>
</evidence>
<dbReference type="InterPro" id="IPR029044">
    <property type="entry name" value="Nucleotide-diphossugar_trans"/>
</dbReference>
<evidence type="ECO:0000313" key="21">
    <source>
        <dbReference type="RefSeq" id="XP_054854158.1"/>
    </source>
</evidence>
<evidence type="ECO:0000256" key="16">
    <source>
        <dbReference type="ARBA" id="ARBA00048429"/>
    </source>
</evidence>
<evidence type="ECO:0000256" key="2">
    <source>
        <dbReference type="ARBA" id="ARBA00004922"/>
    </source>
</evidence>
<dbReference type="FunFam" id="3.90.550.10:FF:000022">
    <property type="entry name" value="Histo-blood group ABO system transferase"/>
    <property type="match status" value="1"/>
</dbReference>
<keyword evidence="6" id="KW-0812">Transmembrane</keyword>
<dbReference type="SUPFAM" id="SSF53448">
    <property type="entry name" value="Nucleotide-diphospho-sugar transferases"/>
    <property type="match status" value="1"/>
</dbReference>
<comment type="subcellular location">
    <subcellularLocation>
        <location evidence="1">Golgi apparatus</location>
        <location evidence="1">Golgi stack membrane</location>
        <topology evidence="1">Single-pass type II membrane protein</topology>
    </subcellularLocation>
</comment>
<feature type="binding site" evidence="18">
    <location>
        <position position="252"/>
    </location>
    <ligand>
        <name>an alpha-L-fucosyl-(1-&gt;2)-beta-D-galactosyl derivative</name>
        <dbReference type="ChEBI" id="CHEBI:140327"/>
    </ligand>
</feature>
<gene>
    <name evidence="21 22" type="primary">LOC129342423</name>
</gene>
<reference evidence="21 22" key="1">
    <citation type="submission" date="2025-04" db="UniProtKB">
        <authorList>
            <consortium name="RefSeq"/>
        </authorList>
    </citation>
    <scope>IDENTIFICATION</scope>
    <source>
        <tissue evidence="21 22">Blood</tissue>
    </source>
</reference>
<keyword evidence="20" id="KW-1185">Reference proteome</keyword>
<evidence type="ECO:0000256" key="1">
    <source>
        <dbReference type="ARBA" id="ARBA00004447"/>
    </source>
</evidence>
<dbReference type="GO" id="GO:0005975">
    <property type="term" value="P:carbohydrate metabolic process"/>
    <property type="evidence" value="ECO:0007669"/>
    <property type="project" value="InterPro"/>
</dbReference>
<dbReference type="InterPro" id="IPR005076">
    <property type="entry name" value="Glyco_trans_6"/>
</dbReference>
<feature type="binding site" evidence="19">
    <location>
        <position position="218"/>
    </location>
    <ligand>
        <name>Mn(2+)</name>
        <dbReference type="ChEBI" id="CHEBI:29035"/>
    </ligand>
</feature>
<evidence type="ECO:0000256" key="9">
    <source>
        <dbReference type="ARBA" id="ARBA00022989"/>
    </source>
</evidence>
<keyword evidence="7 19" id="KW-0479">Metal-binding</keyword>
<evidence type="ECO:0000256" key="4">
    <source>
        <dbReference type="ARBA" id="ARBA00022676"/>
    </source>
</evidence>
<evidence type="ECO:0000256" key="7">
    <source>
        <dbReference type="ARBA" id="ARBA00022723"/>
    </source>
</evidence>
<dbReference type="PANTHER" id="PTHR10462">
    <property type="entry name" value="GLYCOSYLTRANSFERASE-RELATED"/>
    <property type="match status" value="1"/>
</dbReference>
<keyword evidence="4" id="KW-0328">Glycosyltransferase</keyword>
<dbReference type="Pfam" id="PF03414">
    <property type="entry name" value="Glyco_transf_6"/>
    <property type="match status" value="1"/>
</dbReference>
<keyword evidence="5" id="KW-0808">Transferase</keyword>
<dbReference type="Proteomes" id="UP001190640">
    <property type="component" value="Chromosome 14"/>
</dbReference>
<organism evidence="20 22">
    <name type="scientific">Eublepharis macularius</name>
    <name type="common">Leopard gecko</name>
    <name type="synonym">Cyrtodactylus macularius</name>
    <dbReference type="NCBI Taxonomy" id="481883"/>
    <lineage>
        <taxon>Eukaryota</taxon>
        <taxon>Metazoa</taxon>
        <taxon>Chordata</taxon>
        <taxon>Craniata</taxon>
        <taxon>Vertebrata</taxon>
        <taxon>Euteleostomi</taxon>
        <taxon>Lepidosauria</taxon>
        <taxon>Squamata</taxon>
        <taxon>Bifurcata</taxon>
        <taxon>Gekkota</taxon>
        <taxon>Eublepharidae</taxon>
        <taxon>Eublepharinae</taxon>
        <taxon>Eublepharis</taxon>
    </lineage>
</organism>
<dbReference type="GO" id="GO:0032580">
    <property type="term" value="C:Golgi cisterna membrane"/>
    <property type="evidence" value="ECO:0007669"/>
    <property type="project" value="UniProtKB-SubCell"/>
</dbReference>
<comment type="catalytic activity">
    <reaction evidence="16">
        <text>a beta-D-galactosyl-(1-&gt;4)-N-acetyl-beta-D-glucosaminyl derivative + UDP-alpha-D-galactose = an alpha-D-galactosyl-(1-&gt;3)-beta-D-galactosyl-(1-&gt;4)-N-acetyl-beta-D-glucosaminyl derivative + UDP + H(+)</text>
        <dbReference type="Rhea" id="RHEA:13013"/>
        <dbReference type="ChEBI" id="CHEBI:15378"/>
        <dbReference type="ChEBI" id="CHEBI:58223"/>
        <dbReference type="ChEBI" id="CHEBI:66914"/>
        <dbReference type="ChEBI" id="CHEBI:133507"/>
        <dbReference type="ChEBI" id="CHEBI:138024"/>
        <dbReference type="EC" id="2.4.1.87"/>
    </reaction>
</comment>
<dbReference type="GO" id="GO:0046872">
    <property type="term" value="F:metal ion binding"/>
    <property type="evidence" value="ECO:0007669"/>
    <property type="project" value="UniProtKB-KW"/>
</dbReference>
<comment type="cofactor">
    <cofactor evidence="19">
        <name>Mn(2+)</name>
        <dbReference type="ChEBI" id="CHEBI:29035"/>
    </cofactor>
    <text evidence="19">Binds 1 Mn(2+) ion per subunit.</text>
</comment>
<evidence type="ECO:0000256" key="13">
    <source>
        <dbReference type="ARBA" id="ARBA00038937"/>
    </source>
</evidence>
<evidence type="ECO:0000313" key="20">
    <source>
        <dbReference type="Proteomes" id="UP001190640"/>
    </source>
</evidence>
<evidence type="ECO:0000256" key="17">
    <source>
        <dbReference type="PIRSR" id="PIRSR605076-1"/>
    </source>
</evidence>
<keyword evidence="8" id="KW-0735">Signal-anchor</keyword>
<protein>
    <recommendedName>
        <fullName evidence="14">N-acetyllactosaminide alpha-1,3-galactosyltransferase</fullName>
        <ecNumber evidence="13">2.4.1.87</ecNumber>
    </recommendedName>
    <alternativeName>
        <fullName evidence="15">UDP-galactose:beta-D-galactosyl-1,4-N-acetyl-D-glucosaminide alpha-1,3-galactosyltransferase</fullName>
    </alternativeName>
</protein>
<proteinExistence type="inferred from homology"/>
<keyword evidence="10" id="KW-0333">Golgi apparatus</keyword>
<dbReference type="GO" id="GO:0031982">
    <property type="term" value="C:vesicle"/>
    <property type="evidence" value="ECO:0007669"/>
    <property type="project" value="TreeGrafter"/>
</dbReference>
<dbReference type="GO" id="GO:0047276">
    <property type="term" value="F:N-acetyllactosaminide 3-alpha-galactosyltransferase activity"/>
    <property type="evidence" value="ECO:0007669"/>
    <property type="project" value="UniProtKB-EC"/>
</dbReference>
<evidence type="ECO:0000256" key="14">
    <source>
        <dbReference type="ARBA" id="ARBA00040779"/>
    </source>
</evidence>
<feature type="binding site" evidence="18">
    <location>
        <position position="132"/>
    </location>
    <ligand>
        <name>UDP-N-acetyl-alpha-D-galactosamine</name>
        <dbReference type="ChEBI" id="CHEBI:67138"/>
    </ligand>
</feature>
<evidence type="ECO:0000256" key="3">
    <source>
        <dbReference type="ARBA" id="ARBA00010413"/>
    </source>
</evidence>
<evidence type="ECO:0000256" key="12">
    <source>
        <dbReference type="ARBA" id="ARBA00023211"/>
    </source>
</evidence>
<name>A0AA97KEV0_EUBMA</name>
<feature type="active site" description="Nucleophile" evidence="17">
    <location>
        <position position="310"/>
    </location>
</feature>